<keyword evidence="6" id="KW-0539">Nucleus</keyword>
<keyword evidence="3" id="KW-0677">Repeat</keyword>
<evidence type="ECO:0000256" key="6">
    <source>
        <dbReference type="ARBA" id="ARBA00023242"/>
    </source>
</evidence>
<dbReference type="WBParaSite" id="Minc3s00060g03077">
    <property type="protein sequence ID" value="Minc3s00060g03077"/>
    <property type="gene ID" value="Minc3s00060g03077"/>
</dbReference>
<evidence type="ECO:0000313" key="10">
    <source>
        <dbReference type="WBParaSite" id="Minc3s00060g03077"/>
    </source>
</evidence>
<accession>A0A914KNT7</accession>
<feature type="region of interest" description="Disordered" evidence="7">
    <location>
        <begin position="107"/>
        <end position="156"/>
    </location>
</feature>
<dbReference type="InterPro" id="IPR050888">
    <property type="entry name" value="ZnF_C2H2-type_TF"/>
</dbReference>
<name>A0A914KNT7_MELIC</name>
<feature type="domain" description="C2H2-type" evidence="8">
    <location>
        <begin position="449"/>
        <end position="473"/>
    </location>
</feature>
<evidence type="ECO:0000256" key="5">
    <source>
        <dbReference type="ARBA" id="ARBA00022833"/>
    </source>
</evidence>
<keyword evidence="2" id="KW-0479">Metal-binding</keyword>
<feature type="domain" description="C2H2-type" evidence="8">
    <location>
        <begin position="652"/>
        <end position="675"/>
    </location>
</feature>
<evidence type="ECO:0000256" key="4">
    <source>
        <dbReference type="ARBA" id="ARBA00022771"/>
    </source>
</evidence>
<dbReference type="GO" id="GO:0008270">
    <property type="term" value="F:zinc ion binding"/>
    <property type="evidence" value="ECO:0007669"/>
    <property type="project" value="UniProtKB-KW"/>
</dbReference>
<feature type="domain" description="C2H2-type" evidence="8">
    <location>
        <begin position="246"/>
        <end position="270"/>
    </location>
</feature>
<evidence type="ECO:0000256" key="3">
    <source>
        <dbReference type="ARBA" id="ARBA00022737"/>
    </source>
</evidence>
<feature type="compositionally biased region" description="Basic and acidic residues" evidence="7">
    <location>
        <begin position="314"/>
        <end position="325"/>
    </location>
</feature>
<feature type="region of interest" description="Disordered" evidence="7">
    <location>
        <begin position="313"/>
        <end position="373"/>
    </location>
</feature>
<comment type="subcellular location">
    <subcellularLocation>
        <location evidence="1">Nucleus</location>
    </subcellularLocation>
</comment>
<feature type="compositionally biased region" description="Acidic residues" evidence="7">
    <location>
        <begin position="341"/>
        <end position="354"/>
    </location>
</feature>
<keyword evidence="9" id="KW-1185">Reference proteome</keyword>
<proteinExistence type="predicted"/>
<dbReference type="SMART" id="SM00355">
    <property type="entry name" value="ZnF_C2H2"/>
    <property type="match status" value="7"/>
</dbReference>
<feature type="domain" description="C2H2-type" evidence="8">
    <location>
        <begin position="529"/>
        <end position="550"/>
    </location>
</feature>
<dbReference type="InterPro" id="IPR013087">
    <property type="entry name" value="Znf_C2H2_type"/>
</dbReference>
<keyword evidence="5" id="KW-0862">Zinc</keyword>
<evidence type="ECO:0000256" key="2">
    <source>
        <dbReference type="ARBA" id="ARBA00022723"/>
    </source>
</evidence>
<feature type="domain" description="C2H2-type" evidence="8">
    <location>
        <begin position="217"/>
        <end position="239"/>
    </location>
</feature>
<evidence type="ECO:0000256" key="7">
    <source>
        <dbReference type="SAM" id="MobiDB-lite"/>
    </source>
</evidence>
<feature type="domain" description="C2H2-type" evidence="8">
    <location>
        <begin position="558"/>
        <end position="582"/>
    </location>
</feature>
<dbReference type="PANTHER" id="PTHR24406">
    <property type="entry name" value="TRANSCRIPTIONAL REPRESSOR CTCFL-RELATED"/>
    <property type="match status" value="1"/>
</dbReference>
<organism evidence="9 10">
    <name type="scientific">Meloidogyne incognita</name>
    <name type="common">Southern root-knot nematode worm</name>
    <name type="synonym">Oxyuris incognita</name>
    <dbReference type="NCBI Taxonomy" id="6306"/>
    <lineage>
        <taxon>Eukaryota</taxon>
        <taxon>Metazoa</taxon>
        <taxon>Ecdysozoa</taxon>
        <taxon>Nematoda</taxon>
        <taxon>Chromadorea</taxon>
        <taxon>Rhabditida</taxon>
        <taxon>Tylenchina</taxon>
        <taxon>Tylenchomorpha</taxon>
        <taxon>Tylenchoidea</taxon>
        <taxon>Meloidogynidae</taxon>
        <taxon>Meloidogyninae</taxon>
        <taxon>Meloidogyne</taxon>
        <taxon>Meloidogyne incognita group</taxon>
    </lineage>
</organism>
<feature type="compositionally biased region" description="Polar residues" evidence="7">
    <location>
        <begin position="358"/>
        <end position="373"/>
    </location>
</feature>
<feature type="domain" description="C2H2-type" evidence="8">
    <location>
        <begin position="2"/>
        <end position="31"/>
    </location>
</feature>
<protein>
    <submittedName>
        <fullName evidence="10">C2H2-type domain-containing protein</fullName>
    </submittedName>
</protein>
<evidence type="ECO:0000256" key="1">
    <source>
        <dbReference type="ARBA" id="ARBA00004123"/>
    </source>
</evidence>
<dbReference type="Proteomes" id="UP000887563">
    <property type="component" value="Unplaced"/>
</dbReference>
<evidence type="ECO:0000313" key="9">
    <source>
        <dbReference type="Proteomes" id="UP000887563"/>
    </source>
</evidence>
<reference evidence="10" key="1">
    <citation type="submission" date="2022-11" db="UniProtKB">
        <authorList>
            <consortium name="WormBaseParasite"/>
        </authorList>
    </citation>
    <scope>IDENTIFICATION</scope>
</reference>
<keyword evidence="4" id="KW-0863">Zinc-finger</keyword>
<dbReference type="AlphaFoldDB" id="A0A914KNT7"/>
<dbReference type="GO" id="GO:0005634">
    <property type="term" value="C:nucleus"/>
    <property type="evidence" value="ECO:0007669"/>
    <property type="project" value="UniProtKB-SubCell"/>
</dbReference>
<feature type="compositionally biased region" description="Acidic residues" evidence="7">
    <location>
        <begin position="121"/>
        <end position="130"/>
    </location>
</feature>
<evidence type="ECO:0000259" key="8">
    <source>
        <dbReference type="SMART" id="SM00355"/>
    </source>
</evidence>
<sequence>MKTCQICPSQGLEPKQFENGKQLREHLIENHSKIVAQTFLTPKVNDKIHLWLLASVDYSTQSTSIDTNNIHPNKQNNELFNVESTKTKDQQNGDALMLLKGFLESVAENNDGGEQQKQFCEEEGGEEEMKEEVNAEVNEGGEEEGKQQEEGEQPTTSSNILVASGEEEQQQQSTDELDFFAPLKSLLLSSTLDSAQGSGTSTPSRAAVVDSKAIRKAHCQVCDLDICSTARQRHVYMVHLKKKDLFKCRLCEYTNSNSLWEVQKHTRMQHSSDIRPISQEEKHKLEIQMWGHLCFPEWKQKPQKRKYQTEEELTEVKEEAKKEEVEGPAFQKRKMKKEEKLEEPEEDKEEEDDGGRESTITTTSAGGDVEGSSNDVNDRLCHLCMEESKYPGRHIAQRHLNQPLYECSVCFKFGSYESCTVVKLCWVALRPGTNLLRHVAKDHLNLPLYQCPICENHGAHSAYEVRSHMLRSHNADTSLEPLSSLEENIEEIENIWKQCFPHKDFKAGGGEKALMVLENDKNFLDEAKVRCKECWQEMKTEDRQIHVYRHHLREPRLYECPICDFSHYACSSDVRNHILRAHKNQSEMMPRANLLRFSKEIAEWNERCFPGWINRRLPASLIEDFNSCRLCGMDVRQTSRHIAEQHLHIPLHQCPLCEYGAAEARLVQRHMRNNHTLTECEGLEPIANVEKRRSEFSELHNQCFPGRPKRLSNITIADESRRAKCRGCGMTIRYTKKFFDGVTFCL</sequence>